<comment type="caution">
    <text evidence="2">The sequence shown here is derived from an EMBL/GenBank/DDBJ whole genome shotgun (WGS) entry which is preliminary data.</text>
</comment>
<dbReference type="AlphaFoldDB" id="A0A6A2X673"/>
<evidence type="ECO:0000259" key="1">
    <source>
        <dbReference type="Pfam" id="PF24756"/>
    </source>
</evidence>
<feature type="domain" description="CWZF3/5/7 THD" evidence="1">
    <location>
        <begin position="1"/>
        <end position="157"/>
    </location>
</feature>
<evidence type="ECO:0000313" key="2">
    <source>
        <dbReference type="EMBL" id="KAE8662625.1"/>
    </source>
</evidence>
<dbReference type="EMBL" id="VEPZ02001698">
    <property type="protein sequence ID" value="KAE8662625.1"/>
    <property type="molecule type" value="Genomic_DNA"/>
</dbReference>
<name>A0A6A2X673_HIBSY</name>
<dbReference type="InterPro" id="IPR056406">
    <property type="entry name" value="THD_CWZF3/5/7"/>
</dbReference>
<dbReference type="PANTHER" id="PTHR46524:SF7">
    <property type="entry name" value="CW-TYPE ZINC FINGER"/>
    <property type="match status" value="1"/>
</dbReference>
<keyword evidence="3" id="KW-1185">Reference proteome</keyword>
<proteinExistence type="predicted"/>
<reference evidence="2" key="1">
    <citation type="submission" date="2019-09" db="EMBL/GenBank/DDBJ databases">
        <title>Draft genome information of white flower Hibiscus syriacus.</title>
        <authorList>
            <person name="Kim Y.-M."/>
        </authorList>
    </citation>
    <scope>NUCLEOTIDE SEQUENCE [LARGE SCALE GENOMIC DNA]</scope>
    <source>
        <strain evidence="2">YM2019G1</strain>
    </source>
</reference>
<protein>
    <recommendedName>
        <fullName evidence="1">CWZF3/5/7 THD domain-containing protein</fullName>
    </recommendedName>
</protein>
<gene>
    <name evidence="2" type="ORF">F3Y22_tig00113272pilonHSYRG00011</name>
</gene>
<dbReference type="Proteomes" id="UP000436088">
    <property type="component" value="Unassembled WGS sequence"/>
</dbReference>
<sequence>MAAASLAYKCAEVSYMRVINTSHANASRDRLELQTALQMVPPGESPFSSASDVDNLNHPMTADKIAFPKGVSSPGCWKSCYSARNRPNFVRFLNFAQDVNHAMEASRKSQIAFTRAKSSLSGDDNGEVIYSLKKALDFNFLDIEGLLRLIRVAMEAIGY</sequence>
<organism evidence="2 3">
    <name type="scientific">Hibiscus syriacus</name>
    <name type="common">Rose of Sharon</name>
    <dbReference type="NCBI Taxonomy" id="106335"/>
    <lineage>
        <taxon>Eukaryota</taxon>
        <taxon>Viridiplantae</taxon>
        <taxon>Streptophyta</taxon>
        <taxon>Embryophyta</taxon>
        <taxon>Tracheophyta</taxon>
        <taxon>Spermatophyta</taxon>
        <taxon>Magnoliopsida</taxon>
        <taxon>eudicotyledons</taxon>
        <taxon>Gunneridae</taxon>
        <taxon>Pentapetalae</taxon>
        <taxon>rosids</taxon>
        <taxon>malvids</taxon>
        <taxon>Malvales</taxon>
        <taxon>Malvaceae</taxon>
        <taxon>Malvoideae</taxon>
        <taxon>Hibiscus</taxon>
    </lineage>
</organism>
<accession>A0A6A2X673</accession>
<evidence type="ECO:0000313" key="3">
    <source>
        <dbReference type="Proteomes" id="UP000436088"/>
    </source>
</evidence>
<dbReference type="PANTHER" id="PTHR46524">
    <property type="entry name" value="CW-TYPE ZINC FINGER"/>
    <property type="match status" value="1"/>
</dbReference>
<dbReference type="InterPro" id="IPR055300">
    <property type="entry name" value="CWZF3/5/7"/>
</dbReference>
<dbReference type="Pfam" id="PF24756">
    <property type="entry name" value="THD_CWZF3-5-7"/>
    <property type="match status" value="1"/>
</dbReference>